<protein>
    <submittedName>
        <fullName evidence="2">Uncharacterized protein</fullName>
    </submittedName>
</protein>
<proteinExistence type="predicted"/>
<evidence type="ECO:0000313" key="3">
    <source>
        <dbReference type="Proteomes" id="UP000244811"/>
    </source>
</evidence>
<dbReference type="AlphaFoldDB" id="A0A976SJH8"/>
<feature type="region of interest" description="Disordered" evidence="1">
    <location>
        <begin position="118"/>
        <end position="149"/>
    </location>
</feature>
<evidence type="ECO:0000313" key="2">
    <source>
        <dbReference type="EMBL" id="UVC50049.1"/>
    </source>
</evidence>
<accession>A0A976SJH8</accession>
<dbReference type="InterPro" id="IPR007480">
    <property type="entry name" value="DUF529"/>
</dbReference>
<feature type="region of interest" description="Disordered" evidence="1">
    <location>
        <begin position="1"/>
        <end position="42"/>
    </location>
</feature>
<feature type="compositionally biased region" description="Gly residues" evidence="1">
    <location>
        <begin position="451"/>
        <end position="479"/>
    </location>
</feature>
<feature type="compositionally biased region" description="Polar residues" evidence="1">
    <location>
        <begin position="24"/>
        <end position="40"/>
    </location>
</feature>
<feature type="compositionally biased region" description="Polar residues" evidence="1">
    <location>
        <begin position="137"/>
        <end position="146"/>
    </location>
</feature>
<feature type="compositionally biased region" description="Gly residues" evidence="1">
    <location>
        <begin position="428"/>
        <end position="443"/>
    </location>
</feature>
<feature type="region of interest" description="Disordered" evidence="1">
    <location>
        <begin position="360"/>
        <end position="487"/>
    </location>
</feature>
<sequence>MVNGIFKFEKISTPPASSGGDGSTVKTGQDASATDSSNKTGVELSLKATAATNEFDYEKIDKVVTYTAKDKYAFKSVKTGDNVVWSTTNASEYATKVVLNGKGKKQKEVTIHLPNGTTKVFKRDGKGKPWNEYTGPLPSTGNSGTSKELKPEEYPKEIKLFKADSNDANKTVELATTEYKVKKEGDDHIYEFNSGVNCTLIKHNDKEVWKYDSSKHSGKYPKSLTYNNKDFKIILNFTDLRIVCEKDGDSYKATEDNTKTPVQLDIKQSSGTNEFDYKKDGKTVTFTAKINYGFNVVRCKNLDYHRWVDIWKTDNENEYSKKVVIEGDNKLTIHIGEGDSAPTKVFNKVGYCEWKEVTQDSTKKSGTGGSGGGATQTSPTSGGGTTGTGGSGGGGTPASPTSGGTTGTDGSGGTDQSGGGATQTSPTSGGGTTGTGGSGGGGTPASPTSGGTTGTDGSGGTDQSGGGTTGTDGSGGGGTQQSTPVTQ</sequence>
<reference evidence="2" key="1">
    <citation type="submission" date="2022-07" db="EMBL/GenBank/DDBJ databases">
        <title>Evaluation of T. orientalis genome assembly methods using nanopore sequencing and analysis of variation between genomes.</title>
        <authorList>
            <person name="Yam J."/>
            <person name="Micallef M.L."/>
            <person name="Liu M."/>
            <person name="Djordjevic S.P."/>
            <person name="Bogema D.R."/>
            <person name="Jenkins C."/>
        </authorList>
    </citation>
    <scope>NUCLEOTIDE SEQUENCE</scope>
    <source>
        <strain evidence="2">Goon Nure</strain>
    </source>
</reference>
<dbReference type="Proteomes" id="UP000244811">
    <property type="component" value="Chromosome 2"/>
</dbReference>
<evidence type="ECO:0000256" key="1">
    <source>
        <dbReference type="SAM" id="MobiDB-lite"/>
    </source>
</evidence>
<gene>
    <name evidence="2" type="ORF">MACK_003672</name>
</gene>
<feature type="compositionally biased region" description="Gly residues" evidence="1">
    <location>
        <begin position="381"/>
        <end position="396"/>
    </location>
</feature>
<organism evidence="2 3">
    <name type="scientific">Theileria orientalis</name>
    <dbReference type="NCBI Taxonomy" id="68886"/>
    <lineage>
        <taxon>Eukaryota</taxon>
        <taxon>Sar</taxon>
        <taxon>Alveolata</taxon>
        <taxon>Apicomplexa</taxon>
        <taxon>Aconoidasida</taxon>
        <taxon>Piroplasmida</taxon>
        <taxon>Theileriidae</taxon>
        <taxon>Theileria</taxon>
    </lineage>
</organism>
<name>A0A976SJH8_THEOR</name>
<dbReference type="Pfam" id="PF04385">
    <property type="entry name" value="FAINT"/>
    <property type="match status" value="2"/>
</dbReference>
<dbReference type="EMBL" id="CP056071">
    <property type="protein sequence ID" value="UVC50049.1"/>
    <property type="molecule type" value="Genomic_DNA"/>
</dbReference>
<feature type="compositionally biased region" description="Gly residues" evidence="1">
    <location>
        <begin position="404"/>
        <end position="421"/>
    </location>
</feature>